<dbReference type="OrthoDB" id="9760715at2"/>
<feature type="domain" description="Helicase C-terminal" evidence="5">
    <location>
        <begin position="928"/>
        <end position="1081"/>
    </location>
</feature>
<dbReference type="InterPro" id="IPR000330">
    <property type="entry name" value="SNF2_N"/>
</dbReference>
<dbReference type="GO" id="GO:0008270">
    <property type="term" value="F:zinc ion binding"/>
    <property type="evidence" value="ECO:0007669"/>
    <property type="project" value="UniProtKB-KW"/>
</dbReference>
<dbReference type="Proteomes" id="UP000185628">
    <property type="component" value="Unassembled WGS sequence"/>
</dbReference>
<dbReference type="AlphaFoldDB" id="A0A1Q5Q5B6"/>
<sequence length="1091" mass="117778">MRIGANRATWTRQFATDSYSTLADEDDVQRARATATDERVRMLVVSDDGATIMATIRPLLHRSVENVRLTYDGNTLVSHCSCDGSDRHDEPCIHALAALIATAEACETGGSAPAPQPDAPTLLDAKPSRALAPARASRARVGLEFSLTPDDHVEVRPVRRVGSKWLTSGNSWEAFTDPAGARWATTEQSDAIFDLYQVFLLARREVYAYGSRRVQLDGLSARVWPPLIAAHEAGVVFVPGSGLADAELTLAAEPSAPVVDLHQDDDGLDVRLAIGDHPAAGSRLIPLGDPMHGVLVLDKAGAILLPLARAAIDEVRDLAAAGRRHVPRTGIARFFSRELPRLALHVGVTSRDDTVDLPDLVRPRLAVTATSIAAAHPTVELSWRLSDPSLDDEIAAELGGDLLTGLRAAAPRRLARLLPEPGEGMDGHWRRRIVGASEVRTVATELLDFLSGHDDVEVGDVDVATPDADASVPTVAIGGRASTEAKVPTQAKGWLDLDIDVTVSGERVPFEALFAALASGAATLHLASGKWIALDHPSLYPLRTLIESARDLQTRTSSGRGQLSVSTFDIAAAQALDEIGGIDDERTVTWVERMQTLAGLSLGEADATIELPSTVHAELRDYQERGVAWATHLWRLGLGGVLADDMGLGKTLQLLAAIAIAKADGLLDAPVLVVAPTSVVGGWVEQAARFTPDLSIAPITKSASASGLDLPAVAKASDVIVTSYALARIDADELAARKFSAIIIDEAQFVKNPGSKTFRALRDIPTDLVIAVTGTPLENSLTDLWAMFALTAPGLLGTLKQFQRRFKKPIEAGAEVADERRAQLRRLVGPFLLRRTKDQVAAELPEKQDQVAMIELDTAHRRRYDEQLQLERQRVLGLLDDAEKNRVAILRSLTILRRLALDVRLSPGDDTAPATASQPSAASAKTRTLLRNLLEISAEGHRALVFSQFTSYLALVRQELEAAGIDYCYLDGATRRRAEVIERFRAGDVPVFLISLKAGGFGLNLTEADYVFLMDPWWNPAVEEQAVDRTHRIGQTRSVNVYRFVAADTIEEKVLALQERKRQLFDDVIGDGSEFGSGALTAEDVRGLLAD</sequence>
<dbReference type="EMBL" id="MQVR01000003">
    <property type="protein sequence ID" value="OKL55014.1"/>
    <property type="molecule type" value="Genomic_DNA"/>
</dbReference>
<dbReference type="SMART" id="SM00487">
    <property type="entry name" value="DEXDc"/>
    <property type="match status" value="1"/>
</dbReference>
<dbReference type="GO" id="GO:0016787">
    <property type="term" value="F:hydrolase activity"/>
    <property type="evidence" value="ECO:0007669"/>
    <property type="project" value="UniProtKB-KW"/>
</dbReference>
<keyword evidence="2" id="KW-0862">Zinc</keyword>
<dbReference type="InterPro" id="IPR049730">
    <property type="entry name" value="SNF2/RAD54-like_C"/>
</dbReference>
<comment type="caution">
    <text evidence="6">The sequence shown here is derived from an EMBL/GenBank/DDBJ whole genome shotgun (WGS) entry which is preliminary data.</text>
</comment>
<dbReference type="PROSITE" id="PS51192">
    <property type="entry name" value="HELICASE_ATP_BIND_1"/>
    <property type="match status" value="1"/>
</dbReference>
<dbReference type="Pfam" id="PF00176">
    <property type="entry name" value="SNF2-rel_dom"/>
    <property type="match status" value="1"/>
</dbReference>
<evidence type="ECO:0000313" key="7">
    <source>
        <dbReference type="Proteomes" id="UP000185628"/>
    </source>
</evidence>
<keyword evidence="7" id="KW-1185">Reference proteome</keyword>
<protein>
    <recommendedName>
        <fullName evidence="8">Superfamily II DNA or RNA helicase, SNF2 family</fullName>
    </recommendedName>
</protein>
<evidence type="ECO:0000259" key="3">
    <source>
        <dbReference type="PROSITE" id="PS50966"/>
    </source>
</evidence>
<dbReference type="InterPro" id="IPR007527">
    <property type="entry name" value="Znf_SWIM"/>
</dbReference>
<evidence type="ECO:0000256" key="1">
    <source>
        <dbReference type="ARBA" id="ARBA00022801"/>
    </source>
</evidence>
<dbReference type="RefSeq" id="WP_073715565.1">
    <property type="nucleotide sequence ID" value="NZ_MQVR01000003.1"/>
</dbReference>
<evidence type="ECO:0000256" key="2">
    <source>
        <dbReference type="PROSITE-ProRule" id="PRU00325"/>
    </source>
</evidence>
<evidence type="ECO:0008006" key="8">
    <source>
        <dbReference type="Google" id="ProtNLM"/>
    </source>
</evidence>
<dbReference type="InterPro" id="IPR027417">
    <property type="entry name" value="P-loop_NTPase"/>
</dbReference>
<dbReference type="Pfam" id="PF00271">
    <property type="entry name" value="Helicase_C"/>
    <property type="match status" value="1"/>
</dbReference>
<reference evidence="7" key="1">
    <citation type="submission" date="2016-12" db="EMBL/GenBank/DDBJ databases">
        <authorList>
            <person name="Meng X."/>
        </authorList>
    </citation>
    <scope>NUCLEOTIDE SEQUENCE [LARGE SCALE GENOMIC DNA]</scope>
    <source>
        <strain evidence="7">DSM 19116</strain>
    </source>
</reference>
<accession>A0A1Q5Q5B6</accession>
<dbReference type="InterPro" id="IPR001650">
    <property type="entry name" value="Helicase_C-like"/>
</dbReference>
<dbReference type="PROSITE" id="PS50966">
    <property type="entry name" value="ZF_SWIM"/>
    <property type="match status" value="1"/>
</dbReference>
<dbReference type="SUPFAM" id="SSF52540">
    <property type="entry name" value="P-loop containing nucleoside triphosphate hydrolases"/>
    <property type="match status" value="2"/>
</dbReference>
<dbReference type="GO" id="GO:0005524">
    <property type="term" value="F:ATP binding"/>
    <property type="evidence" value="ECO:0007669"/>
    <property type="project" value="InterPro"/>
</dbReference>
<evidence type="ECO:0000313" key="6">
    <source>
        <dbReference type="EMBL" id="OKL55014.1"/>
    </source>
</evidence>
<dbReference type="SMART" id="SM00490">
    <property type="entry name" value="HELICc"/>
    <property type="match status" value="1"/>
</dbReference>
<feature type="domain" description="Helicase ATP-binding" evidence="4">
    <location>
        <begin position="631"/>
        <end position="794"/>
    </location>
</feature>
<dbReference type="InterPro" id="IPR014001">
    <property type="entry name" value="Helicase_ATP-bd"/>
</dbReference>
<feature type="domain" description="SWIM-type" evidence="3">
    <location>
        <begin position="65"/>
        <end position="103"/>
    </location>
</feature>
<name>A0A1Q5Q5B6_9ACTO</name>
<organism evidence="6 7">
    <name type="scientific">Bowdeniella nasicola</name>
    <dbReference type="NCBI Taxonomy" id="208480"/>
    <lineage>
        <taxon>Bacteria</taxon>
        <taxon>Bacillati</taxon>
        <taxon>Actinomycetota</taxon>
        <taxon>Actinomycetes</taxon>
        <taxon>Actinomycetales</taxon>
        <taxon>Actinomycetaceae</taxon>
        <taxon>Bowdeniella</taxon>
    </lineage>
</organism>
<keyword evidence="2" id="KW-0479">Metal-binding</keyword>
<dbReference type="PROSITE" id="PS51194">
    <property type="entry name" value="HELICASE_CTER"/>
    <property type="match status" value="1"/>
</dbReference>
<dbReference type="Gene3D" id="3.40.50.10810">
    <property type="entry name" value="Tandem AAA-ATPase domain"/>
    <property type="match status" value="1"/>
</dbReference>
<keyword evidence="1" id="KW-0378">Hydrolase</keyword>
<dbReference type="PANTHER" id="PTHR10799">
    <property type="entry name" value="SNF2/RAD54 HELICASE FAMILY"/>
    <property type="match status" value="1"/>
</dbReference>
<dbReference type="InterPro" id="IPR038718">
    <property type="entry name" value="SNF2-like_sf"/>
</dbReference>
<dbReference type="CDD" id="cd18793">
    <property type="entry name" value="SF2_C_SNF"/>
    <property type="match status" value="1"/>
</dbReference>
<proteinExistence type="predicted"/>
<evidence type="ECO:0000259" key="5">
    <source>
        <dbReference type="PROSITE" id="PS51194"/>
    </source>
</evidence>
<gene>
    <name evidence="6" type="ORF">BSZ39_01145</name>
</gene>
<dbReference type="Gene3D" id="3.40.50.300">
    <property type="entry name" value="P-loop containing nucleotide triphosphate hydrolases"/>
    <property type="match status" value="1"/>
</dbReference>
<keyword evidence="2" id="KW-0863">Zinc-finger</keyword>
<evidence type="ECO:0000259" key="4">
    <source>
        <dbReference type="PROSITE" id="PS51192"/>
    </source>
</evidence>
<dbReference type="Pfam" id="PF04434">
    <property type="entry name" value="SWIM"/>
    <property type="match status" value="1"/>
</dbReference>